<proteinExistence type="predicted"/>
<organism evidence="1 2">
    <name type="scientific">Leptospira yanagawae</name>
    <dbReference type="NCBI Taxonomy" id="293069"/>
    <lineage>
        <taxon>Bacteria</taxon>
        <taxon>Pseudomonadati</taxon>
        <taxon>Spirochaetota</taxon>
        <taxon>Spirochaetia</taxon>
        <taxon>Leptospirales</taxon>
        <taxon>Leptospiraceae</taxon>
        <taxon>Leptospira</taxon>
    </lineage>
</organism>
<accession>A0ABY2M254</accession>
<evidence type="ECO:0008006" key="3">
    <source>
        <dbReference type="Google" id="ProtNLM"/>
    </source>
</evidence>
<name>A0ABY2M254_9LEPT</name>
<evidence type="ECO:0000313" key="1">
    <source>
        <dbReference type="EMBL" id="TGL21707.1"/>
    </source>
</evidence>
<evidence type="ECO:0000313" key="2">
    <source>
        <dbReference type="Proteomes" id="UP000298200"/>
    </source>
</evidence>
<gene>
    <name evidence="1" type="ORF">EHQ46_07580</name>
</gene>
<dbReference type="Pfam" id="PF12686">
    <property type="entry name" value="DUF3800"/>
    <property type="match status" value="1"/>
</dbReference>
<protein>
    <recommendedName>
        <fullName evidence="3">DUF3800 domain-containing protein</fullName>
    </recommendedName>
</protein>
<comment type="caution">
    <text evidence="1">The sequence shown here is derived from an EMBL/GenBank/DDBJ whole genome shotgun (WGS) entry which is preliminary data.</text>
</comment>
<dbReference type="EMBL" id="RQFU01000012">
    <property type="protein sequence ID" value="TGL21707.1"/>
    <property type="molecule type" value="Genomic_DNA"/>
</dbReference>
<dbReference type="RefSeq" id="WP_135634693.1">
    <property type="nucleotide sequence ID" value="NZ_RQFU01000012.1"/>
</dbReference>
<dbReference type="InterPro" id="IPR024524">
    <property type="entry name" value="DUF3800"/>
</dbReference>
<dbReference type="Proteomes" id="UP000298200">
    <property type="component" value="Unassembled WGS sequence"/>
</dbReference>
<reference evidence="2" key="1">
    <citation type="journal article" date="2019" name="PLoS Negl. Trop. Dis.">
        <title>Revisiting the worldwide diversity of Leptospira species in the environment.</title>
        <authorList>
            <person name="Vincent A.T."/>
            <person name="Schiettekatte O."/>
            <person name="Bourhy P."/>
            <person name="Veyrier F.J."/>
            <person name="Picardeau M."/>
        </authorList>
    </citation>
    <scope>NUCLEOTIDE SEQUENCE [LARGE SCALE GENOMIC DNA]</scope>
    <source>
        <strain evidence="2">201800272</strain>
    </source>
</reference>
<sequence length="290" mass="33797">MKSEKPENYRFLDEAGDATFYGRGRKPIVGEMGASKSFILGMVKLRTNLENVRQKIYELQNQVATDPYFKSIPSIQKKVSSGGFYFHATDDIPEVRKIFFDFISTLDLSFEAVVARKIIDIFVKKHNRKEDEFYADLLSHLLKNKFEKNESLVLTIASRGTSTRNHNLENALSKAKTSFINKKPDGEIKREIKFNIQNQKTEPLLNISDYFCWAIQRVFEKGETRYYDFLREKISLVIDLYDSNKKESWSNYYKKSNPLTSENCISASEHLRTWPPIPKFKSLIIKNENI</sequence>
<keyword evidence="2" id="KW-1185">Reference proteome</keyword>